<keyword evidence="4" id="KW-1185">Reference proteome</keyword>
<organism evidence="3 4">
    <name type="scientific">Chloroflexus islandicus</name>
    <dbReference type="NCBI Taxonomy" id="1707952"/>
    <lineage>
        <taxon>Bacteria</taxon>
        <taxon>Bacillati</taxon>
        <taxon>Chloroflexota</taxon>
        <taxon>Chloroflexia</taxon>
        <taxon>Chloroflexales</taxon>
        <taxon>Chloroflexineae</taxon>
        <taxon>Chloroflexaceae</taxon>
        <taxon>Chloroflexus</taxon>
    </lineage>
</organism>
<gene>
    <name evidence="3" type="ORF">A6A03_00590</name>
</gene>
<proteinExistence type="predicted"/>
<keyword evidence="1" id="KW-0560">Oxidoreductase</keyword>
<dbReference type="PANTHER" id="PTHR30466">
    <property type="entry name" value="FLAVIN REDUCTASE"/>
    <property type="match status" value="1"/>
</dbReference>
<dbReference type="SMART" id="SM00903">
    <property type="entry name" value="Flavin_Reduct"/>
    <property type="match status" value="1"/>
</dbReference>
<protein>
    <submittedName>
        <fullName evidence="3">Flavin oxidoreductase</fullName>
    </submittedName>
</protein>
<dbReference type="GO" id="GO:0010181">
    <property type="term" value="F:FMN binding"/>
    <property type="evidence" value="ECO:0007669"/>
    <property type="project" value="InterPro"/>
</dbReference>
<evidence type="ECO:0000259" key="2">
    <source>
        <dbReference type="SMART" id="SM00903"/>
    </source>
</evidence>
<dbReference type="InterPro" id="IPR050268">
    <property type="entry name" value="NADH-dep_flavin_reductase"/>
</dbReference>
<dbReference type="InterPro" id="IPR002563">
    <property type="entry name" value="Flavin_Rdtase-like_dom"/>
</dbReference>
<dbReference type="Proteomes" id="UP000078287">
    <property type="component" value="Unassembled WGS sequence"/>
</dbReference>
<dbReference type="PANTHER" id="PTHR30466:SF1">
    <property type="entry name" value="FMN REDUCTASE (NADH) RUTF"/>
    <property type="match status" value="1"/>
</dbReference>
<dbReference type="OrthoDB" id="9792858at2"/>
<dbReference type="AlphaFoldDB" id="A0A178MGQ2"/>
<accession>A0A178MGQ2</accession>
<dbReference type="EMBL" id="LWQS01000038">
    <property type="protein sequence ID" value="OAN47278.1"/>
    <property type="molecule type" value="Genomic_DNA"/>
</dbReference>
<comment type="caution">
    <text evidence="3">The sequence shown here is derived from an EMBL/GenBank/DDBJ whole genome shotgun (WGS) entry which is preliminary data.</text>
</comment>
<evidence type="ECO:0000313" key="4">
    <source>
        <dbReference type="Proteomes" id="UP000078287"/>
    </source>
</evidence>
<dbReference type="GO" id="GO:0006208">
    <property type="term" value="P:pyrimidine nucleobase catabolic process"/>
    <property type="evidence" value="ECO:0007669"/>
    <property type="project" value="TreeGrafter"/>
</dbReference>
<dbReference type="InterPro" id="IPR012349">
    <property type="entry name" value="Split_barrel_FMN-bd"/>
</dbReference>
<reference evidence="3 4" key="1">
    <citation type="submission" date="2016-04" db="EMBL/GenBank/DDBJ databases">
        <title>Chloroflexus islandicus sp. nov., a thermophilic filamentous anoxygenic phototrophic bacterium from geyser Strokkur (Iceland).</title>
        <authorList>
            <person name="Gaisin V.A."/>
            <person name="Kalashnikov A.M."/>
            <person name="Sukhacheva M.V."/>
            <person name="Grouzdev D.S."/>
            <person name="Ivanov T.M."/>
            <person name="Kuznetsov B."/>
            <person name="Gorlenko V.M."/>
        </authorList>
    </citation>
    <scope>NUCLEOTIDE SEQUENCE [LARGE SCALE GENOMIC DNA]</scope>
    <source>
        <strain evidence="4">isl-2</strain>
    </source>
</reference>
<dbReference type="Gene3D" id="2.30.110.10">
    <property type="entry name" value="Electron Transport, Fmn-binding Protein, Chain A"/>
    <property type="match status" value="1"/>
</dbReference>
<dbReference type="STRING" id="1707952.A6A03_00590"/>
<evidence type="ECO:0000256" key="1">
    <source>
        <dbReference type="ARBA" id="ARBA00023002"/>
    </source>
</evidence>
<feature type="domain" description="Flavin reductase like" evidence="2">
    <location>
        <begin position="23"/>
        <end position="163"/>
    </location>
</feature>
<name>A0A178MGQ2_9CHLR</name>
<dbReference type="GO" id="GO:0042602">
    <property type="term" value="F:riboflavin reductase (NADPH) activity"/>
    <property type="evidence" value="ECO:0007669"/>
    <property type="project" value="TreeGrafter"/>
</dbReference>
<dbReference type="RefSeq" id="WP_066784205.1">
    <property type="nucleotide sequence ID" value="NZ_LWQS01000038.1"/>
</dbReference>
<dbReference type="SUPFAM" id="SSF50475">
    <property type="entry name" value="FMN-binding split barrel"/>
    <property type="match status" value="1"/>
</dbReference>
<evidence type="ECO:0000313" key="3">
    <source>
        <dbReference type="EMBL" id="OAN47278.1"/>
    </source>
</evidence>
<dbReference type="Pfam" id="PF01613">
    <property type="entry name" value="Flavin_Reduct"/>
    <property type="match status" value="1"/>
</dbReference>
<sequence>MSNQSAAMLADPALDPRLFRATMGCFATGVTVITTAHNEVVHGMTANAFLSVSLEPPLVLVSIGRTAKMHSLLAPGRRYGVSKLSEEQEHLSRHFSGKPVAGLQPHFVWHAGTPLIAEALAHVVARIVDAHPAGDHTLFIGLVEYLAYREGRPLLFYRGQYGKLAAV</sequence>